<keyword evidence="2" id="KW-1185">Reference proteome</keyword>
<evidence type="ECO:0000313" key="2">
    <source>
        <dbReference type="Proteomes" id="UP001489719"/>
    </source>
</evidence>
<evidence type="ECO:0000313" key="1">
    <source>
        <dbReference type="EMBL" id="KAK9324376.1"/>
    </source>
</evidence>
<dbReference type="Proteomes" id="UP001489719">
    <property type="component" value="Unassembled WGS sequence"/>
</dbReference>
<sequence>MSILDVEEAIGKLTLGEKIKLISGGDFWHTASIPEANIPAIRFSDGPNGVRGTRFFNGVPSAAFPCGTALGATWNIDLLMDAGRTMGEEAKAKGVHVILGPTVNMQRSPLGGRAFESFSEDPVLSGKSASSIIQGIQSTGVLATIKHFVCNDQEDERNALNVIVSQRALREIYLKPFQVAIRDANPACVMTSYNKVNGQHASENKYLIEDILRGEWGWKGLIVSDWYGVYSTSESVNAGVDIEMPGPIGFRGELVSRAIVARTIHQHVLDERVREVLRLVNKATQSGILENTPELTRDLPETCAQLRKIAGESIVLLKNDDQILPFKRNRTIAVMGPNAKIARLSGGGSASLFPYYSITPLEGILAKVGNSDVKYMPGVRGFNILPTMGSTTKSPSGEVGVLWRTYLKAHDVENRKPIDEMHLQDANVFLADYNHPAIKDVSTWYAELIGIFTPEESGEYEFGVIVYGTAKLYVNDIMVVDNETVQTQGEAFFGCGTVQETGRIFLECSRAYEIKVQFGNSSTCKLRSLTVTVPGGGLRVGLSKAIDDEEAILDAVEVAKSVDQVVLCVGLSGDIESEGFDRKDMKFPGNTNKFISAILHANSNTAVVVQSGSSVEMPWAKCLDVSGAYKGIRVK</sequence>
<accession>A0ACC3TTQ2</accession>
<protein>
    <submittedName>
        <fullName evidence="1">Glycoside hydrolase superfamily</fullName>
    </submittedName>
</protein>
<proteinExistence type="predicted"/>
<organism evidence="1 2">
    <name type="scientific">Lipomyces orientalis</name>
    <dbReference type="NCBI Taxonomy" id="1233043"/>
    <lineage>
        <taxon>Eukaryota</taxon>
        <taxon>Fungi</taxon>
        <taxon>Dikarya</taxon>
        <taxon>Ascomycota</taxon>
        <taxon>Saccharomycotina</taxon>
        <taxon>Lipomycetes</taxon>
        <taxon>Lipomycetales</taxon>
        <taxon>Lipomycetaceae</taxon>
        <taxon>Lipomyces</taxon>
    </lineage>
</organism>
<reference evidence="2" key="1">
    <citation type="journal article" date="2024" name="Front. Bioeng. Biotechnol.">
        <title>Genome-scale model development and genomic sequencing of the oleaginous clade Lipomyces.</title>
        <authorList>
            <person name="Czajka J.J."/>
            <person name="Han Y."/>
            <person name="Kim J."/>
            <person name="Mondo S.J."/>
            <person name="Hofstad B.A."/>
            <person name="Robles A."/>
            <person name="Haridas S."/>
            <person name="Riley R."/>
            <person name="LaButti K."/>
            <person name="Pangilinan J."/>
            <person name="Andreopoulos W."/>
            <person name="Lipzen A."/>
            <person name="Yan J."/>
            <person name="Wang M."/>
            <person name="Ng V."/>
            <person name="Grigoriev I.V."/>
            <person name="Spatafora J.W."/>
            <person name="Magnuson J.K."/>
            <person name="Baker S.E."/>
            <person name="Pomraning K.R."/>
        </authorList>
    </citation>
    <scope>NUCLEOTIDE SEQUENCE [LARGE SCALE GENOMIC DNA]</scope>
    <source>
        <strain evidence="2">CBS 10300</strain>
    </source>
</reference>
<keyword evidence="1" id="KW-0378">Hydrolase</keyword>
<gene>
    <name evidence="1" type="ORF">V1517DRAFT_317321</name>
</gene>
<dbReference type="EMBL" id="MU970050">
    <property type="protein sequence ID" value="KAK9324376.1"/>
    <property type="molecule type" value="Genomic_DNA"/>
</dbReference>
<name>A0ACC3TTQ2_9ASCO</name>
<comment type="caution">
    <text evidence="1">The sequence shown here is derived from an EMBL/GenBank/DDBJ whole genome shotgun (WGS) entry which is preliminary data.</text>
</comment>